<sequence length="263" mass="30090">MAAIIAKQDRFNREGDQNMRRMGRTCDASWPASKRRVHKILNHRSIEKIGKLEEEDDDVEWSPPTRTKNSSKKMKLTPAFEFLEGKGIPKKQRSALNKGNNSVVVDLESDSEDEVSEEVCIINMRERKRARNSSREIIKENPKDTIEGNVGSSPEIAENFCNNDERVYCNHCATSIVDLHRSCPKCAYELCLSCCQEIREGSLSSRAEIKFEYVNRGSEYMHGGDPLPCGFENLRIKGNLHLCCGMPMMMEVFLVPQKKWVVW</sequence>
<keyword evidence="4" id="KW-0539">Nucleus</keyword>
<evidence type="ECO:0000256" key="1">
    <source>
        <dbReference type="ARBA" id="ARBA00004123"/>
    </source>
</evidence>
<dbReference type="InterPro" id="IPR045109">
    <property type="entry name" value="LSDs-like"/>
</dbReference>
<dbReference type="GO" id="GO:0000118">
    <property type="term" value="C:histone deacetylase complex"/>
    <property type="evidence" value="ECO:0007669"/>
    <property type="project" value="TreeGrafter"/>
</dbReference>
<organism evidence="6 7">
    <name type="scientific">Hevea brasiliensis</name>
    <name type="common">Para rubber tree</name>
    <name type="synonym">Siphonia brasiliensis</name>
    <dbReference type="NCBI Taxonomy" id="3981"/>
    <lineage>
        <taxon>Eukaryota</taxon>
        <taxon>Viridiplantae</taxon>
        <taxon>Streptophyta</taxon>
        <taxon>Embryophyta</taxon>
        <taxon>Tracheophyta</taxon>
        <taxon>Spermatophyta</taxon>
        <taxon>Magnoliopsida</taxon>
        <taxon>eudicotyledons</taxon>
        <taxon>Gunneridae</taxon>
        <taxon>Pentapetalae</taxon>
        <taxon>rosids</taxon>
        <taxon>fabids</taxon>
        <taxon>Malpighiales</taxon>
        <taxon>Euphorbiaceae</taxon>
        <taxon>Crotonoideae</taxon>
        <taxon>Micrandreae</taxon>
        <taxon>Hevea</taxon>
    </lineage>
</organism>
<proteinExistence type="inferred from homology"/>
<protein>
    <submittedName>
        <fullName evidence="6">Uncharacterized protein</fullName>
    </submittedName>
</protein>
<dbReference type="Proteomes" id="UP000467840">
    <property type="component" value="Chromosome 16"/>
</dbReference>
<dbReference type="GO" id="GO:0003712">
    <property type="term" value="F:transcription coregulator activity"/>
    <property type="evidence" value="ECO:0007669"/>
    <property type="project" value="TreeGrafter"/>
</dbReference>
<dbReference type="GO" id="GO:0032454">
    <property type="term" value="F:histone H3K9 demethylase activity"/>
    <property type="evidence" value="ECO:0007669"/>
    <property type="project" value="InterPro"/>
</dbReference>
<evidence type="ECO:0000313" key="6">
    <source>
        <dbReference type="EMBL" id="KAF2303669.1"/>
    </source>
</evidence>
<evidence type="ECO:0000256" key="2">
    <source>
        <dbReference type="ARBA" id="ARBA00006801"/>
    </source>
</evidence>
<dbReference type="AlphaFoldDB" id="A0A6A6LVL9"/>
<evidence type="ECO:0000256" key="3">
    <source>
        <dbReference type="ARBA" id="ARBA00022723"/>
    </source>
</evidence>
<reference evidence="6 7" key="1">
    <citation type="journal article" date="2020" name="Mol. Plant">
        <title>The Chromosome-Based Rubber Tree Genome Provides New Insights into Spurge Genome Evolution and Rubber Biosynthesis.</title>
        <authorList>
            <person name="Liu J."/>
            <person name="Shi C."/>
            <person name="Shi C.C."/>
            <person name="Li W."/>
            <person name="Zhang Q.J."/>
            <person name="Zhang Y."/>
            <person name="Li K."/>
            <person name="Lu H.F."/>
            <person name="Shi C."/>
            <person name="Zhu S.T."/>
            <person name="Xiao Z.Y."/>
            <person name="Nan H."/>
            <person name="Yue Y."/>
            <person name="Zhu X.G."/>
            <person name="Wu Y."/>
            <person name="Hong X.N."/>
            <person name="Fan G.Y."/>
            <person name="Tong Y."/>
            <person name="Zhang D."/>
            <person name="Mao C.L."/>
            <person name="Liu Y.L."/>
            <person name="Hao S.J."/>
            <person name="Liu W.Q."/>
            <person name="Lv M.Q."/>
            <person name="Zhang H.B."/>
            <person name="Liu Y."/>
            <person name="Hu-Tang G.R."/>
            <person name="Wang J.P."/>
            <person name="Wang J.H."/>
            <person name="Sun Y.H."/>
            <person name="Ni S.B."/>
            <person name="Chen W.B."/>
            <person name="Zhang X.C."/>
            <person name="Jiao Y.N."/>
            <person name="Eichler E.E."/>
            <person name="Li G.H."/>
            <person name="Liu X."/>
            <person name="Gao L.Z."/>
        </authorList>
    </citation>
    <scope>NUCLEOTIDE SEQUENCE [LARGE SCALE GENOMIC DNA]</scope>
    <source>
        <strain evidence="7">cv. GT1</strain>
        <tissue evidence="6">Leaf</tissue>
    </source>
</reference>
<evidence type="ECO:0000256" key="5">
    <source>
        <dbReference type="SAM" id="MobiDB-lite"/>
    </source>
</evidence>
<dbReference type="GO" id="GO:0000785">
    <property type="term" value="C:chromatin"/>
    <property type="evidence" value="ECO:0007669"/>
    <property type="project" value="TreeGrafter"/>
</dbReference>
<feature type="region of interest" description="Disordered" evidence="5">
    <location>
        <begin position="53"/>
        <end position="73"/>
    </location>
</feature>
<comment type="subcellular location">
    <subcellularLocation>
        <location evidence="1">Nucleus</location>
    </subcellularLocation>
</comment>
<dbReference type="GO" id="GO:0031490">
    <property type="term" value="F:chromatin DNA binding"/>
    <property type="evidence" value="ECO:0007669"/>
    <property type="project" value="TreeGrafter"/>
</dbReference>
<comment type="caution">
    <text evidence="6">The sequence shown here is derived from an EMBL/GenBank/DDBJ whole genome shotgun (WGS) entry which is preliminary data.</text>
</comment>
<dbReference type="PANTHER" id="PTHR12549">
    <property type="entry name" value="JMJC DOMAIN-CONTAINING HISTONE DEMETHYLATION PROTEIN"/>
    <property type="match status" value="1"/>
</dbReference>
<dbReference type="GO" id="GO:0006357">
    <property type="term" value="P:regulation of transcription by RNA polymerase II"/>
    <property type="evidence" value="ECO:0007669"/>
    <property type="project" value="TreeGrafter"/>
</dbReference>
<accession>A0A6A6LVL9</accession>
<comment type="similarity">
    <text evidence="2">Belongs to the JARID1 histone demethylase family.</text>
</comment>
<dbReference type="GO" id="GO:0046872">
    <property type="term" value="F:metal ion binding"/>
    <property type="evidence" value="ECO:0007669"/>
    <property type="project" value="UniProtKB-KW"/>
</dbReference>
<keyword evidence="7" id="KW-1185">Reference proteome</keyword>
<evidence type="ECO:0000313" key="7">
    <source>
        <dbReference type="Proteomes" id="UP000467840"/>
    </source>
</evidence>
<name>A0A6A6LVL9_HEVBR</name>
<gene>
    <name evidence="6" type="ORF">GH714_021099</name>
</gene>
<keyword evidence="3" id="KW-0479">Metal-binding</keyword>
<dbReference type="PANTHER" id="PTHR12549:SF37">
    <property type="entry name" value="LYSINE-SPECIFIC DEMETHYLASE JMJ26"/>
    <property type="match status" value="1"/>
</dbReference>
<evidence type="ECO:0000256" key="4">
    <source>
        <dbReference type="ARBA" id="ARBA00023242"/>
    </source>
</evidence>
<dbReference type="EMBL" id="JAAGAX010000009">
    <property type="protein sequence ID" value="KAF2303669.1"/>
    <property type="molecule type" value="Genomic_DNA"/>
</dbReference>